<name>A0ABN1NUN7_9ACTN</name>
<gene>
    <name evidence="1" type="ORF">GCM10009560_13090</name>
</gene>
<keyword evidence="2" id="KW-1185">Reference proteome</keyword>
<protein>
    <submittedName>
        <fullName evidence="1">Uncharacterized protein</fullName>
    </submittedName>
</protein>
<dbReference type="EMBL" id="BAAAHQ010000004">
    <property type="protein sequence ID" value="GAA0917246.1"/>
    <property type="molecule type" value="Genomic_DNA"/>
</dbReference>
<proteinExistence type="predicted"/>
<evidence type="ECO:0000313" key="2">
    <source>
        <dbReference type="Proteomes" id="UP001501578"/>
    </source>
</evidence>
<accession>A0ABN1NUN7</accession>
<evidence type="ECO:0000313" key="1">
    <source>
        <dbReference type="EMBL" id="GAA0917246.1"/>
    </source>
</evidence>
<organism evidence="1 2">
    <name type="scientific">Nonomuraea longicatena</name>
    <dbReference type="NCBI Taxonomy" id="83682"/>
    <lineage>
        <taxon>Bacteria</taxon>
        <taxon>Bacillati</taxon>
        <taxon>Actinomycetota</taxon>
        <taxon>Actinomycetes</taxon>
        <taxon>Streptosporangiales</taxon>
        <taxon>Streptosporangiaceae</taxon>
        <taxon>Nonomuraea</taxon>
    </lineage>
</organism>
<dbReference type="Proteomes" id="UP001501578">
    <property type="component" value="Unassembled WGS sequence"/>
</dbReference>
<comment type="caution">
    <text evidence="1">The sequence shown here is derived from an EMBL/GenBank/DDBJ whole genome shotgun (WGS) entry which is preliminary data.</text>
</comment>
<reference evidence="1 2" key="1">
    <citation type="journal article" date="2019" name="Int. J. Syst. Evol. Microbiol.">
        <title>The Global Catalogue of Microorganisms (GCM) 10K type strain sequencing project: providing services to taxonomists for standard genome sequencing and annotation.</title>
        <authorList>
            <consortium name="The Broad Institute Genomics Platform"/>
            <consortium name="The Broad Institute Genome Sequencing Center for Infectious Disease"/>
            <person name="Wu L."/>
            <person name="Ma J."/>
        </authorList>
    </citation>
    <scope>NUCLEOTIDE SEQUENCE [LARGE SCALE GENOMIC DNA]</scope>
    <source>
        <strain evidence="1 2">JCM 11136</strain>
    </source>
</reference>
<sequence>MRCLGHIDAAAAVPRVEYSLAARVWGARSPANEASARLMGELGIVEEGPMAGFDRSLDPGAGVEDR</sequence>